<protein>
    <submittedName>
        <fullName evidence="2">Uncharacterized protein</fullName>
    </submittedName>
</protein>
<dbReference type="Proteomes" id="UP000738349">
    <property type="component" value="Unassembled WGS sequence"/>
</dbReference>
<dbReference type="EMBL" id="JAGMUV010000007">
    <property type="protein sequence ID" value="KAH7148921.1"/>
    <property type="molecule type" value="Genomic_DNA"/>
</dbReference>
<gene>
    <name evidence="2" type="ORF">EDB81DRAFT_480738</name>
</gene>
<dbReference type="AlphaFoldDB" id="A0A9P9EYM7"/>
<evidence type="ECO:0000313" key="2">
    <source>
        <dbReference type="EMBL" id="KAH7148921.1"/>
    </source>
</evidence>
<comment type="caution">
    <text evidence="2">The sequence shown here is derived from an EMBL/GenBank/DDBJ whole genome shotgun (WGS) entry which is preliminary data.</text>
</comment>
<organism evidence="2 3">
    <name type="scientific">Dactylonectria macrodidyma</name>
    <dbReference type="NCBI Taxonomy" id="307937"/>
    <lineage>
        <taxon>Eukaryota</taxon>
        <taxon>Fungi</taxon>
        <taxon>Dikarya</taxon>
        <taxon>Ascomycota</taxon>
        <taxon>Pezizomycotina</taxon>
        <taxon>Sordariomycetes</taxon>
        <taxon>Hypocreomycetidae</taxon>
        <taxon>Hypocreales</taxon>
        <taxon>Nectriaceae</taxon>
        <taxon>Dactylonectria</taxon>
    </lineage>
</organism>
<evidence type="ECO:0000256" key="1">
    <source>
        <dbReference type="SAM" id="MobiDB-lite"/>
    </source>
</evidence>
<feature type="region of interest" description="Disordered" evidence="1">
    <location>
        <begin position="132"/>
        <end position="151"/>
    </location>
</feature>
<name>A0A9P9EYM7_9HYPO</name>
<keyword evidence="3" id="KW-1185">Reference proteome</keyword>
<sequence length="177" mass="19074">MLRTHSVLCNPSLSFAWRCWPALFGCLSLANEGVECNSPQLKLSQGESHDTPRRLGCRSPFLVRLSKAATGLIPSLRASLRSMFVDACFVEISVAHEVPVASPRYVSCCYLSSATPTYNTLEHSGLRCLSCDGSRGPTSTRPRGSRDVLSVSQKQVARAGRLAAYPGGTGDTPDINQ</sequence>
<reference evidence="2" key="1">
    <citation type="journal article" date="2021" name="Nat. Commun.">
        <title>Genetic determinants of endophytism in the Arabidopsis root mycobiome.</title>
        <authorList>
            <person name="Mesny F."/>
            <person name="Miyauchi S."/>
            <person name="Thiergart T."/>
            <person name="Pickel B."/>
            <person name="Atanasova L."/>
            <person name="Karlsson M."/>
            <person name="Huettel B."/>
            <person name="Barry K.W."/>
            <person name="Haridas S."/>
            <person name="Chen C."/>
            <person name="Bauer D."/>
            <person name="Andreopoulos W."/>
            <person name="Pangilinan J."/>
            <person name="LaButti K."/>
            <person name="Riley R."/>
            <person name="Lipzen A."/>
            <person name="Clum A."/>
            <person name="Drula E."/>
            <person name="Henrissat B."/>
            <person name="Kohler A."/>
            <person name="Grigoriev I.V."/>
            <person name="Martin F.M."/>
            <person name="Hacquard S."/>
        </authorList>
    </citation>
    <scope>NUCLEOTIDE SEQUENCE</scope>
    <source>
        <strain evidence="2">MPI-CAGE-AT-0147</strain>
    </source>
</reference>
<proteinExistence type="predicted"/>
<evidence type="ECO:0000313" key="3">
    <source>
        <dbReference type="Proteomes" id="UP000738349"/>
    </source>
</evidence>
<accession>A0A9P9EYM7</accession>